<dbReference type="Gene3D" id="3.40.1520.20">
    <property type="match status" value="1"/>
</dbReference>
<evidence type="ECO:0000256" key="1">
    <source>
        <dbReference type="PROSITE-ProRule" id="PRU00473"/>
    </source>
</evidence>
<reference evidence="6 7" key="1">
    <citation type="submission" date="2012-05" db="EMBL/GenBank/DDBJ databases">
        <title>Finished chromosome of genome of Oscillatoria sp. PCC 7112.</title>
        <authorList>
            <consortium name="US DOE Joint Genome Institute"/>
            <person name="Gugger M."/>
            <person name="Coursin T."/>
            <person name="Rippka R."/>
            <person name="Tandeau De Marsac N."/>
            <person name="Huntemann M."/>
            <person name="Wei C.-L."/>
            <person name="Han J."/>
            <person name="Detter J.C."/>
            <person name="Han C."/>
            <person name="Tapia R."/>
            <person name="Davenport K."/>
            <person name="Daligault H."/>
            <person name="Erkkila T."/>
            <person name="Gu W."/>
            <person name="Munk A.C.C."/>
            <person name="Teshima H."/>
            <person name="Xu Y."/>
            <person name="Chain P."/>
            <person name="Chen A."/>
            <person name="Krypides N."/>
            <person name="Mavromatis K."/>
            <person name="Markowitz V."/>
            <person name="Szeto E."/>
            <person name="Ivanova N."/>
            <person name="Mikhailova N."/>
            <person name="Ovchinnikova G."/>
            <person name="Pagani I."/>
            <person name="Pati A."/>
            <person name="Goodwin L."/>
            <person name="Peters L."/>
            <person name="Pitluck S."/>
            <person name="Woyke T."/>
            <person name="Kerfeld C."/>
        </authorList>
    </citation>
    <scope>NUCLEOTIDE SEQUENCE [LARGE SCALE GENOMIC DNA]</scope>
    <source>
        <strain evidence="6 7">PCC 7112</strain>
    </source>
</reference>
<dbReference type="Pfam" id="PF00691">
    <property type="entry name" value="OmpA"/>
    <property type="match status" value="1"/>
</dbReference>
<dbReference type="PANTHER" id="PTHR30329:SF21">
    <property type="entry name" value="LIPOPROTEIN YIAD-RELATED"/>
    <property type="match status" value="1"/>
</dbReference>
<proteinExistence type="predicted"/>
<dbReference type="eggNOG" id="COG2885">
    <property type="taxonomic scope" value="Bacteria"/>
</dbReference>
<feature type="transmembrane region" description="Helical" evidence="3">
    <location>
        <begin position="625"/>
        <end position="645"/>
    </location>
</feature>
<dbReference type="InterPro" id="IPR050330">
    <property type="entry name" value="Bact_OuterMem_StrucFunc"/>
</dbReference>
<feature type="region of interest" description="Disordered" evidence="2">
    <location>
        <begin position="183"/>
        <end position="205"/>
    </location>
</feature>
<feature type="region of interest" description="Disordered" evidence="2">
    <location>
        <begin position="1"/>
        <end position="28"/>
    </location>
</feature>
<dbReference type="RefSeq" id="WP_015174963.1">
    <property type="nucleotide sequence ID" value="NC_019729.1"/>
</dbReference>
<dbReference type="GO" id="GO:0016020">
    <property type="term" value="C:membrane"/>
    <property type="evidence" value="ECO:0007669"/>
    <property type="project" value="UniProtKB-UniRule"/>
</dbReference>
<dbReference type="PROSITE" id="PS51123">
    <property type="entry name" value="OMPA_2"/>
    <property type="match status" value="1"/>
</dbReference>
<dbReference type="InterPro" id="IPR006665">
    <property type="entry name" value="OmpA-like"/>
</dbReference>
<dbReference type="eggNOG" id="COG2823">
    <property type="taxonomic scope" value="Bacteria"/>
</dbReference>
<feature type="domain" description="OmpA-like" evidence="5">
    <location>
        <begin position="787"/>
        <end position="906"/>
    </location>
</feature>
<dbReference type="STRING" id="179408.Osc7112_1087"/>
<name>K9VDU2_9CYAN</name>
<dbReference type="InterPro" id="IPR036737">
    <property type="entry name" value="OmpA-like_sf"/>
</dbReference>
<accession>K9VDU2</accession>
<evidence type="ECO:0000313" key="6">
    <source>
        <dbReference type="EMBL" id="AFZ05637.1"/>
    </source>
</evidence>
<dbReference type="InterPro" id="IPR007055">
    <property type="entry name" value="BON_dom"/>
</dbReference>
<keyword evidence="7" id="KW-1185">Reference proteome</keyword>
<evidence type="ECO:0000259" key="5">
    <source>
        <dbReference type="PROSITE" id="PS51123"/>
    </source>
</evidence>
<keyword evidence="3" id="KW-0812">Transmembrane</keyword>
<dbReference type="Gene3D" id="3.30.1330.60">
    <property type="entry name" value="OmpA-like domain"/>
    <property type="match status" value="1"/>
</dbReference>
<sequence length="906" mass="98766">MALPKENPPDENELEGFVSQPDESAADAATQLEPLLNLLADLKIFAGSNQQNAEPEDDSSGKNNQAGALGGLMDLLGISEQAPEEVTASVPETGSRQPESGDSPPVADEFKSLLFATHKLNTSELEKDYSSAKTIDVSAIAQPDLEEGSKPVEELSNLTMKDSLQYVQAQKSHGIDRHLQDLSASETESKPSEIPHNPIVSTVSEPPETAYLDPVVASSLQSIPNLVEQPTTISQPAEILGQIKQDLNEADSAMETLQNLIFGSKISDIEQVKNLLAENDLPGVRHLMAKIDDKLGKLEHQIYDPQELIELMLPWIAEILSRKVADSREEVVKAIVPIIDEVIRAKTQENKSAMSAAIAELLPDALAQQIVNSPADIAKAIAPEIGLAIKEQIRLDQESIAQALAPEMGKAITAQIKLERDSMVDALYPVIGSTISRYMAEAIKTINEKVSNAISVEGFQRKIRSKVQGVSEAELILKESVPFTVQAAFLIHKASGLIISEVQNSESYQLESEMVAGMLTAIRSFVNECIVEPGEVSELNQIEYGDSKIMLEVAGYCYMAVVIKGEPPQSFINKLRQTVSNIILNYAKVIHEFNGDSGTIPESLHPYIKSLFDPLQTKKSTKPPIALAAISLAALSLILVPWGIYQYRSNIYRRLEANAIAALASTPELAVYRLDVAVDGKTLKLTGKLPNQELRAQAEKIAASTAPQLQLDNRILAVDVPPDPVLTAAEVQRITAVLNQKEGLSISTRYGDRKVTVEGTVRDGADAQKIAQSLKQIPGVQSVISTVKLDPLKITTRIYFQQGTATLDSTYRETIASVKNFMDQYPQKQIKIIGHSDRTGELATNQQLSLRRAAAVRDALVRQGADPKRLQTVGIPHPPADVEPNQPRLLSRCVVFEPITKTINRK</sequence>
<protein>
    <submittedName>
        <fullName evidence="6">OmpA/MotB domain protein</fullName>
    </submittedName>
</protein>
<organism evidence="6 7">
    <name type="scientific">Phormidium nigroviride PCC 7112</name>
    <dbReference type="NCBI Taxonomy" id="179408"/>
    <lineage>
        <taxon>Bacteria</taxon>
        <taxon>Bacillati</taxon>
        <taxon>Cyanobacteriota</taxon>
        <taxon>Cyanophyceae</taxon>
        <taxon>Oscillatoriophycideae</taxon>
        <taxon>Oscillatoriales</taxon>
        <taxon>Oscillatoriaceae</taxon>
        <taxon>Phormidium</taxon>
    </lineage>
</organism>
<dbReference type="PROSITE" id="PS50914">
    <property type="entry name" value="BON"/>
    <property type="match status" value="1"/>
</dbReference>
<dbReference type="OrthoDB" id="5347798at2"/>
<dbReference type="SUPFAM" id="SSF103088">
    <property type="entry name" value="OmpA-like"/>
    <property type="match status" value="1"/>
</dbReference>
<dbReference type="CDD" id="cd07185">
    <property type="entry name" value="OmpA_C-like"/>
    <property type="match status" value="1"/>
</dbReference>
<evidence type="ECO:0000313" key="7">
    <source>
        <dbReference type="Proteomes" id="UP000010478"/>
    </source>
</evidence>
<dbReference type="AlphaFoldDB" id="K9VDU2"/>
<dbReference type="Pfam" id="PF04972">
    <property type="entry name" value="BON"/>
    <property type="match status" value="2"/>
</dbReference>
<dbReference type="KEGG" id="oni:Osc7112_1087"/>
<evidence type="ECO:0000256" key="3">
    <source>
        <dbReference type="SAM" id="Phobius"/>
    </source>
</evidence>
<dbReference type="Proteomes" id="UP000010478">
    <property type="component" value="Chromosome"/>
</dbReference>
<feature type="domain" description="BON" evidence="4">
    <location>
        <begin position="723"/>
        <end position="791"/>
    </location>
</feature>
<dbReference type="HOGENOM" id="CLU_014911_0_0_3"/>
<keyword evidence="1 3" id="KW-0472">Membrane</keyword>
<dbReference type="PANTHER" id="PTHR30329">
    <property type="entry name" value="STATOR ELEMENT OF FLAGELLAR MOTOR COMPLEX"/>
    <property type="match status" value="1"/>
</dbReference>
<evidence type="ECO:0000256" key="2">
    <source>
        <dbReference type="SAM" id="MobiDB-lite"/>
    </source>
</evidence>
<dbReference type="EMBL" id="CP003614">
    <property type="protein sequence ID" value="AFZ05637.1"/>
    <property type="molecule type" value="Genomic_DNA"/>
</dbReference>
<keyword evidence="3" id="KW-1133">Transmembrane helix</keyword>
<feature type="compositionally biased region" description="Polar residues" evidence="2">
    <location>
        <begin position="90"/>
        <end position="100"/>
    </location>
</feature>
<evidence type="ECO:0000259" key="4">
    <source>
        <dbReference type="PROSITE" id="PS50914"/>
    </source>
</evidence>
<gene>
    <name evidence="6" type="ORF">Osc7112_1087</name>
</gene>
<feature type="region of interest" description="Disordered" evidence="2">
    <location>
        <begin position="49"/>
        <end position="109"/>
    </location>
</feature>